<name>A0A1M6VT85_9BACL</name>
<keyword evidence="2" id="KW-0812">Transmembrane</keyword>
<feature type="coiled-coil region" evidence="1">
    <location>
        <begin position="89"/>
        <end position="116"/>
    </location>
</feature>
<gene>
    <name evidence="3" type="ORF">SAMN05443507_12427</name>
</gene>
<dbReference type="Pfam" id="PF10066">
    <property type="entry name" value="DUF2304"/>
    <property type="match status" value="1"/>
</dbReference>
<dbReference type="Proteomes" id="UP000184016">
    <property type="component" value="Unassembled WGS sequence"/>
</dbReference>
<keyword evidence="1" id="KW-0175">Coiled coil</keyword>
<dbReference type="EMBL" id="FRAF01000024">
    <property type="protein sequence ID" value="SHK84631.1"/>
    <property type="molecule type" value="Genomic_DNA"/>
</dbReference>
<keyword evidence="2" id="KW-1133">Transmembrane helix</keyword>
<dbReference type="InterPro" id="IPR019277">
    <property type="entry name" value="DUF2304"/>
</dbReference>
<evidence type="ECO:0000256" key="1">
    <source>
        <dbReference type="SAM" id="Coils"/>
    </source>
</evidence>
<evidence type="ECO:0000313" key="4">
    <source>
        <dbReference type="Proteomes" id="UP000184016"/>
    </source>
</evidence>
<feature type="transmembrane region" description="Helical" evidence="2">
    <location>
        <begin position="37"/>
        <end position="62"/>
    </location>
</feature>
<proteinExistence type="predicted"/>
<keyword evidence="2" id="KW-0472">Membrane</keyword>
<protein>
    <recommendedName>
        <fullName evidence="5">DUF2304 domain-containing protein</fullName>
    </recommendedName>
</protein>
<sequence>MNDVLRLTVFCLGFIFALTNGYLLIKRKLTERFSILWLFIFVLIMLISIFPTVLNQVAYLLGVTYPPSLLYLMAILGMLSIMIYQSIQLTVLDQKVRTMSQTLAILENELTALRHQGWELRPETAATEEGVQ</sequence>
<evidence type="ECO:0000256" key="2">
    <source>
        <dbReference type="SAM" id="Phobius"/>
    </source>
</evidence>
<keyword evidence="4" id="KW-1185">Reference proteome</keyword>
<feature type="transmembrane region" description="Helical" evidence="2">
    <location>
        <begin position="6"/>
        <end position="25"/>
    </location>
</feature>
<reference evidence="4" key="1">
    <citation type="submission" date="2016-11" db="EMBL/GenBank/DDBJ databases">
        <authorList>
            <person name="Varghese N."/>
            <person name="Submissions S."/>
        </authorList>
    </citation>
    <scope>NUCLEOTIDE SEQUENCE [LARGE SCALE GENOMIC DNA]</scope>
    <source>
        <strain evidence="4">USBA-503</strain>
    </source>
</reference>
<dbReference type="STRING" id="1830138.SAMN05443507_12427"/>
<feature type="transmembrane region" description="Helical" evidence="2">
    <location>
        <begin position="68"/>
        <end position="87"/>
    </location>
</feature>
<dbReference type="RefSeq" id="WP_072874954.1">
    <property type="nucleotide sequence ID" value="NZ_FRAF01000024.1"/>
</dbReference>
<dbReference type="AlphaFoldDB" id="A0A1M6VT85"/>
<accession>A0A1M6VT85</accession>
<organism evidence="3 4">
    <name type="scientific">Alicyclobacillus tolerans</name>
    <dbReference type="NCBI Taxonomy" id="90970"/>
    <lineage>
        <taxon>Bacteria</taxon>
        <taxon>Bacillati</taxon>
        <taxon>Bacillota</taxon>
        <taxon>Bacilli</taxon>
        <taxon>Bacillales</taxon>
        <taxon>Alicyclobacillaceae</taxon>
        <taxon>Alicyclobacillus</taxon>
    </lineage>
</organism>
<evidence type="ECO:0000313" key="3">
    <source>
        <dbReference type="EMBL" id="SHK84631.1"/>
    </source>
</evidence>
<evidence type="ECO:0008006" key="5">
    <source>
        <dbReference type="Google" id="ProtNLM"/>
    </source>
</evidence>